<evidence type="ECO:0000256" key="11">
    <source>
        <dbReference type="PIRSR" id="PIRSR000495-1"/>
    </source>
</evidence>
<dbReference type="EC" id="3.5.1.2" evidence="10"/>
<dbReference type="Proteomes" id="UP000294743">
    <property type="component" value="Unassembled WGS sequence"/>
</dbReference>
<accession>A0A4V3G8X7</accession>
<dbReference type="InterPro" id="IPR017926">
    <property type="entry name" value="GATASE"/>
</dbReference>
<proteinExistence type="inferred from homology"/>
<evidence type="ECO:0000256" key="5">
    <source>
        <dbReference type="ARBA" id="ARBA00022962"/>
    </source>
</evidence>
<gene>
    <name evidence="10" type="primary">hisH</name>
    <name evidence="13" type="ORF">EDD63_10838</name>
</gene>
<keyword evidence="5 10" id="KW-0315">Glutamine amidotransferase</keyword>
<evidence type="ECO:0000256" key="2">
    <source>
        <dbReference type="ARBA" id="ARBA00011152"/>
    </source>
</evidence>
<keyword evidence="10" id="KW-0963">Cytoplasm</keyword>
<keyword evidence="3 10" id="KW-0028">Amino-acid biosynthesis</keyword>
<dbReference type="SUPFAM" id="SSF52317">
    <property type="entry name" value="Class I glutamine amidotransferase-like"/>
    <property type="match status" value="1"/>
</dbReference>
<keyword evidence="4 10" id="KW-0378">Hydrolase</keyword>
<evidence type="ECO:0000313" key="14">
    <source>
        <dbReference type="Proteomes" id="UP000294743"/>
    </source>
</evidence>
<dbReference type="GO" id="GO:0000105">
    <property type="term" value="P:L-histidine biosynthetic process"/>
    <property type="evidence" value="ECO:0007669"/>
    <property type="project" value="UniProtKB-UniRule"/>
</dbReference>
<comment type="catalytic activity">
    <reaction evidence="8 10">
        <text>5-[(5-phospho-1-deoxy-D-ribulos-1-ylimino)methylamino]-1-(5-phospho-beta-D-ribosyl)imidazole-4-carboxamide + L-glutamine = D-erythro-1-(imidazol-4-yl)glycerol 3-phosphate + 5-amino-1-(5-phospho-beta-D-ribosyl)imidazole-4-carboxamide + L-glutamate + H(+)</text>
        <dbReference type="Rhea" id="RHEA:24793"/>
        <dbReference type="ChEBI" id="CHEBI:15378"/>
        <dbReference type="ChEBI" id="CHEBI:29985"/>
        <dbReference type="ChEBI" id="CHEBI:58278"/>
        <dbReference type="ChEBI" id="CHEBI:58359"/>
        <dbReference type="ChEBI" id="CHEBI:58475"/>
        <dbReference type="ChEBI" id="CHEBI:58525"/>
        <dbReference type="EC" id="4.3.2.10"/>
    </reaction>
</comment>
<evidence type="ECO:0000256" key="7">
    <source>
        <dbReference type="ARBA" id="ARBA00023239"/>
    </source>
</evidence>
<comment type="subunit">
    <text evidence="2 10">Heterodimer of HisH and HisF.</text>
</comment>
<keyword evidence="14" id="KW-1185">Reference proteome</keyword>
<evidence type="ECO:0000256" key="4">
    <source>
        <dbReference type="ARBA" id="ARBA00022801"/>
    </source>
</evidence>
<dbReference type="GO" id="GO:0005737">
    <property type="term" value="C:cytoplasm"/>
    <property type="evidence" value="ECO:0007669"/>
    <property type="project" value="UniProtKB-SubCell"/>
</dbReference>
<dbReference type="OrthoDB" id="9807137at2"/>
<dbReference type="RefSeq" id="WP_134168634.1">
    <property type="nucleotide sequence ID" value="NZ_SODD01000008.1"/>
</dbReference>
<dbReference type="Pfam" id="PF00117">
    <property type="entry name" value="GATase"/>
    <property type="match status" value="1"/>
</dbReference>
<dbReference type="PANTHER" id="PTHR42701">
    <property type="entry name" value="IMIDAZOLE GLYCEROL PHOSPHATE SYNTHASE SUBUNIT HISH"/>
    <property type="match status" value="1"/>
</dbReference>
<dbReference type="HAMAP" id="MF_00278">
    <property type="entry name" value="HisH"/>
    <property type="match status" value="1"/>
</dbReference>
<sequence>MIAIIDYGLGNLHSVKNALDTLGAKTIITSDPYEIERADGVILPGVGAFEEAMQNLNKRNLIDVVYQVVKNKTPLLGICLGMQVMFERGYEGQITDGFSFFKGEVTRIKVDGKIPHMGWNQLEYTQDDVLIDKEQDAYVYFVHSFVATNYDEDDLVAYSMYGNAKIPAYFHKGQIYAMQYHPEKSGEVGLAMLKKFMEVCDDYSTSN</sequence>
<name>A0A4V3G8X7_9FIRM</name>
<comment type="catalytic activity">
    <reaction evidence="9 10">
        <text>L-glutamine + H2O = L-glutamate + NH4(+)</text>
        <dbReference type="Rhea" id="RHEA:15889"/>
        <dbReference type="ChEBI" id="CHEBI:15377"/>
        <dbReference type="ChEBI" id="CHEBI:28938"/>
        <dbReference type="ChEBI" id="CHEBI:29985"/>
        <dbReference type="ChEBI" id="CHEBI:58359"/>
        <dbReference type="EC" id="3.5.1.2"/>
    </reaction>
</comment>
<evidence type="ECO:0000313" key="13">
    <source>
        <dbReference type="EMBL" id="TDW24684.1"/>
    </source>
</evidence>
<evidence type="ECO:0000256" key="1">
    <source>
        <dbReference type="ARBA" id="ARBA00005091"/>
    </source>
</evidence>
<comment type="function">
    <text evidence="10">IGPS catalyzes the conversion of PRFAR and glutamine to IGP, AICAR and glutamate. The HisH subunit catalyzes the hydrolysis of glutamine to glutamate and ammonia as part of the synthesis of IGP and AICAR. The resulting ammonia molecule is channeled to the active site of HisF.</text>
</comment>
<comment type="subcellular location">
    <subcellularLocation>
        <location evidence="10">Cytoplasm</location>
    </subcellularLocation>
</comment>
<evidence type="ECO:0000256" key="9">
    <source>
        <dbReference type="ARBA" id="ARBA00049534"/>
    </source>
</evidence>
<dbReference type="EC" id="4.3.2.10" evidence="10"/>
<dbReference type="Gene3D" id="3.40.50.880">
    <property type="match status" value="1"/>
</dbReference>
<protein>
    <recommendedName>
        <fullName evidence="10">Imidazole glycerol phosphate synthase subunit HisH</fullName>
        <ecNumber evidence="10">4.3.2.10</ecNumber>
    </recommendedName>
    <alternativeName>
        <fullName evidence="10">IGP synthase glutaminase subunit</fullName>
        <ecNumber evidence="10">3.5.1.2</ecNumber>
    </alternativeName>
    <alternativeName>
        <fullName evidence="10">IGP synthase subunit HisH</fullName>
    </alternativeName>
    <alternativeName>
        <fullName evidence="10">ImGP synthase subunit HisH</fullName>
        <shortName evidence="10">IGPS subunit HisH</shortName>
    </alternativeName>
</protein>
<evidence type="ECO:0000259" key="12">
    <source>
        <dbReference type="Pfam" id="PF00117"/>
    </source>
</evidence>
<dbReference type="EMBL" id="SODD01000008">
    <property type="protein sequence ID" value="TDW24684.1"/>
    <property type="molecule type" value="Genomic_DNA"/>
</dbReference>
<feature type="active site" evidence="10 11">
    <location>
        <position position="183"/>
    </location>
</feature>
<dbReference type="PROSITE" id="PS51273">
    <property type="entry name" value="GATASE_TYPE_1"/>
    <property type="match status" value="1"/>
</dbReference>
<feature type="active site" description="Nucleophile" evidence="10 11">
    <location>
        <position position="79"/>
    </location>
</feature>
<evidence type="ECO:0000256" key="10">
    <source>
        <dbReference type="HAMAP-Rule" id="MF_00278"/>
    </source>
</evidence>
<comment type="caution">
    <text evidence="13">The sequence shown here is derived from an EMBL/GenBank/DDBJ whole genome shotgun (WGS) entry which is preliminary data.</text>
</comment>
<dbReference type="AlphaFoldDB" id="A0A4V3G8X7"/>
<keyword evidence="7 10" id="KW-0456">Lyase</keyword>
<dbReference type="PANTHER" id="PTHR42701:SF1">
    <property type="entry name" value="IMIDAZOLE GLYCEROL PHOSPHATE SYNTHASE SUBUNIT HISH"/>
    <property type="match status" value="1"/>
</dbReference>
<evidence type="ECO:0000256" key="8">
    <source>
        <dbReference type="ARBA" id="ARBA00047838"/>
    </source>
</evidence>
<dbReference type="NCBIfam" id="TIGR01855">
    <property type="entry name" value="IMP_synth_hisH"/>
    <property type="match status" value="1"/>
</dbReference>
<reference evidence="13 14" key="1">
    <citation type="submission" date="2019-03" db="EMBL/GenBank/DDBJ databases">
        <title>Genomic Encyclopedia of Type Strains, Phase IV (KMG-IV): sequencing the most valuable type-strain genomes for metagenomic binning, comparative biology and taxonomic classification.</title>
        <authorList>
            <person name="Goeker M."/>
        </authorList>
    </citation>
    <scope>NUCLEOTIDE SEQUENCE [LARGE SCALE GENOMIC DNA]</scope>
    <source>
        <strain evidence="13 14">DSM 28867</strain>
    </source>
</reference>
<dbReference type="GO" id="GO:0016829">
    <property type="term" value="F:lyase activity"/>
    <property type="evidence" value="ECO:0007669"/>
    <property type="project" value="UniProtKB-KW"/>
</dbReference>
<feature type="domain" description="Glutamine amidotransferase" evidence="12">
    <location>
        <begin position="4"/>
        <end position="197"/>
    </location>
</feature>
<evidence type="ECO:0000256" key="6">
    <source>
        <dbReference type="ARBA" id="ARBA00023102"/>
    </source>
</evidence>
<comment type="pathway">
    <text evidence="1 10">Amino-acid biosynthesis; L-histidine biosynthesis; L-histidine from 5-phospho-alpha-D-ribose 1-diphosphate: step 5/9.</text>
</comment>
<dbReference type="InterPro" id="IPR029062">
    <property type="entry name" value="Class_I_gatase-like"/>
</dbReference>
<dbReference type="GO" id="GO:0004359">
    <property type="term" value="F:glutaminase activity"/>
    <property type="evidence" value="ECO:0007669"/>
    <property type="project" value="UniProtKB-EC"/>
</dbReference>
<keyword evidence="13" id="KW-0808">Transferase</keyword>
<keyword evidence="6 10" id="KW-0368">Histidine biosynthesis</keyword>
<organism evidence="13 14">
    <name type="scientific">Breznakia blatticola</name>
    <dbReference type="NCBI Taxonomy" id="1754012"/>
    <lineage>
        <taxon>Bacteria</taxon>
        <taxon>Bacillati</taxon>
        <taxon>Bacillota</taxon>
        <taxon>Erysipelotrichia</taxon>
        <taxon>Erysipelotrichales</taxon>
        <taxon>Erysipelotrichaceae</taxon>
        <taxon>Breznakia</taxon>
    </lineage>
</organism>
<evidence type="ECO:0000256" key="3">
    <source>
        <dbReference type="ARBA" id="ARBA00022605"/>
    </source>
</evidence>
<dbReference type="PIRSF" id="PIRSF000495">
    <property type="entry name" value="Amidotransf_hisH"/>
    <property type="match status" value="1"/>
</dbReference>
<dbReference type="InterPro" id="IPR010139">
    <property type="entry name" value="Imidazole-glycPsynth_HisH"/>
</dbReference>
<dbReference type="CDD" id="cd01748">
    <property type="entry name" value="GATase1_IGP_Synthase"/>
    <property type="match status" value="1"/>
</dbReference>
<feature type="active site" evidence="10 11">
    <location>
        <position position="181"/>
    </location>
</feature>
<dbReference type="UniPathway" id="UPA00031">
    <property type="reaction ID" value="UER00010"/>
</dbReference>
<dbReference type="GO" id="GO:0000107">
    <property type="term" value="F:imidazoleglycerol-phosphate synthase activity"/>
    <property type="evidence" value="ECO:0007669"/>
    <property type="project" value="UniProtKB-UniRule"/>
</dbReference>